<dbReference type="EMBL" id="AAVP02000011">
    <property type="protein sequence ID" value="EDK23780.1"/>
    <property type="molecule type" value="Genomic_DNA"/>
</dbReference>
<evidence type="ECO:0000313" key="3">
    <source>
        <dbReference type="Proteomes" id="UP000003577"/>
    </source>
</evidence>
<feature type="domain" description="HicB-like antitoxin of toxin-antitoxin system" evidence="1">
    <location>
        <begin position="15"/>
        <end position="112"/>
    </location>
</feature>
<name>A5KP98_9FIRM</name>
<protein>
    <submittedName>
        <fullName evidence="2">Toxin-antitoxin system, antitoxin component, HicB family</fullName>
    </submittedName>
</protein>
<dbReference type="PaxDb" id="411460-RUMTOR_02082"/>
<dbReference type="Pfam" id="PF15919">
    <property type="entry name" value="HicB_lk_antitox"/>
    <property type="match status" value="1"/>
</dbReference>
<dbReference type="HOGENOM" id="CLU_114047_0_2_9"/>
<comment type="caution">
    <text evidence="2">The sequence shown here is derived from an EMBL/GenBank/DDBJ whole genome shotgun (WGS) entry which is preliminary data.</text>
</comment>
<reference evidence="2 3" key="1">
    <citation type="submission" date="2007-03" db="EMBL/GenBank/DDBJ databases">
        <authorList>
            <person name="Fulton L."/>
            <person name="Clifton S."/>
            <person name="Fulton B."/>
            <person name="Xu J."/>
            <person name="Minx P."/>
            <person name="Pepin K.H."/>
            <person name="Johnson M."/>
            <person name="Thiruvilangam P."/>
            <person name="Bhonagiri V."/>
            <person name="Nash W.E."/>
            <person name="Mardis E.R."/>
            <person name="Wilson R.K."/>
        </authorList>
    </citation>
    <scope>NUCLEOTIDE SEQUENCE [LARGE SCALE GENOMIC DNA]</scope>
    <source>
        <strain evidence="2 3">ATCC 27756</strain>
    </source>
</reference>
<gene>
    <name evidence="2" type="ORF">RUMTOR_02082</name>
</gene>
<dbReference type="Gene3D" id="3.30.160.250">
    <property type="match status" value="1"/>
</dbReference>
<accession>A5KP98</accession>
<dbReference type="AlphaFoldDB" id="A5KP98"/>
<dbReference type="InterPro" id="IPR031807">
    <property type="entry name" value="HicB-like"/>
</dbReference>
<evidence type="ECO:0000313" key="2">
    <source>
        <dbReference type="EMBL" id="EDK23780.1"/>
    </source>
</evidence>
<proteinExistence type="predicted"/>
<dbReference type="Proteomes" id="UP000003577">
    <property type="component" value="Unassembled WGS sequence"/>
</dbReference>
<dbReference type="SUPFAM" id="SSF143100">
    <property type="entry name" value="TTHA1013/TTHA0281-like"/>
    <property type="match status" value="1"/>
</dbReference>
<evidence type="ECO:0000259" key="1">
    <source>
        <dbReference type="Pfam" id="PF15919"/>
    </source>
</evidence>
<sequence length="143" mass="15729">MCGGGITMKEGRRAYPVVISKEDDGFFYVEIPDFDIATQGMDIADAMEMARDAIGLMGIDLMDEGKVLPEPNIAGINAAKEDIVTLVDVDFVEYRRKVDNKAVKKNCTIPYWMNVEAEKAGINYSKLLQDAIMSVLGITKSAN</sequence>
<dbReference type="InterPro" id="IPR035069">
    <property type="entry name" value="TTHA1013/TTHA0281-like"/>
</dbReference>
<organism evidence="2 3">
    <name type="scientific">[Ruminococcus] torques ATCC 27756</name>
    <dbReference type="NCBI Taxonomy" id="411460"/>
    <lineage>
        <taxon>Bacteria</taxon>
        <taxon>Bacillati</taxon>
        <taxon>Bacillota</taxon>
        <taxon>Clostridia</taxon>
        <taxon>Lachnospirales</taxon>
        <taxon>Lachnospiraceae</taxon>
        <taxon>Mediterraneibacter</taxon>
    </lineage>
</organism>
<reference evidence="2 3" key="2">
    <citation type="submission" date="2007-04" db="EMBL/GenBank/DDBJ databases">
        <title>Draft genome sequence of Ruminococcus torques (ATCC 27756).</title>
        <authorList>
            <person name="Sudarsanam P."/>
            <person name="Ley R."/>
            <person name="Guruge J."/>
            <person name="Turnbaugh P.J."/>
            <person name="Mahowald M."/>
            <person name="Liep D."/>
            <person name="Gordon J."/>
        </authorList>
    </citation>
    <scope>NUCLEOTIDE SEQUENCE [LARGE SCALE GENOMIC DNA]</scope>
    <source>
        <strain evidence="2 3">ATCC 27756</strain>
    </source>
</reference>